<dbReference type="EMBL" id="FMUB01000003">
    <property type="protein sequence ID" value="SCX11366.1"/>
    <property type="molecule type" value="Genomic_DNA"/>
</dbReference>
<organism evidence="5 6">
    <name type="scientific">Mycolicibacterium fluoranthenivorans</name>
    <dbReference type="NCBI Taxonomy" id="258505"/>
    <lineage>
        <taxon>Bacteria</taxon>
        <taxon>Bacillati</taxon>
        <taxon>Actinomycetota</taxon>
        <taxon>Actinomycetes</taxon>
        <taxon>Mycobacteriales</taxon>
        <taxon>Mycobacteriaceae</taxon>
        <taxon>Mycolicibacterium</taxon>
    </lineage>
</organism>
<protein>
    <recommendedName>
        <fullName evidence="7">Short-chain dehydrogenase</fullName>
    </recommendedName>
</protein>
<name>A0A1G4VSY8_9MYCO</name>
<dbReference type="PRINTS" id="PR00080">
    <property type="entry name" value="SDRFAMILY"/>
</dbReference>
<dbReference type="InterPro" id="IPR036291">
    <property type="entry name" value="NAD(P)-bd_dom_sf"/>
</dbReference>
<dbReference type="PANTHER" id="PTHR44196">
    <property type="entry name" value="DEHYDROGENASE/REDUCTASE SDR FAMILY MEMBER 7B"/>
    <property type="match status" value="1"/>
</dbReference>
<dbReference type="RefSeq" id="WP_090355278.1">
    <property type="nucleotide sequence ID" value="NZ_FMUB01000003.1"/>
</dbReference>
<dbReference type="InterPro" id="IPR002347">
    <property type="entry name" value="SDR_fam"/>
</dbReference>
<dbReference type="GO" id="GO:0016020">
    <property type="term" value="C:membrane"/>
    <property type="evidence" value="ECO:0007669"/>
    <property type="project" value="TreeGrafter"/>
</dbReference>
<dbReference type="Pfam" id="PF00106">
    <property type="entry name" value="adh_short"/>
    <property type="match status" value="1"/>
</dbReference>
<dbReference type="GO" id="GO:0016491">
    <property type="term" value="F:oxidoreductase activity"/>
    <property type="evidence" value="ECO:0007669"/>
    <property type="project" value="UniProtKB-KW"/>
</dbReference>
<comment type="similarity">
    <text evidence="1 3">Belongs to the short-chain dehydrogenases/reductases (SDR) family.</text>
</comment>
<evidence type="ECO:0000256" key="1">
    <source>
        <dbReference type="ARBA" id="ARBA00006484"/>
    </source>
</evidence>
<dbReference type="Gene3D" id="3.40.50.720">
    <property type="entry name" value="NAD(P)-binding Rossmann-like Domain"/>
    <property type="match status" value="1"/>
</dbReference>
<feature type="compositionally biased region" description="Basic and acidic residues" evidence="4">
    <location>
        <begin position="253"/>
        <end position="269"/>
    </location>
</feature>
<reference evidence="6" key="1">
    <citation type="submission" date="2016-10" db="EMBL/GenBank/DDBJ databases">
        <authorList>
            <person name="Varghese N."/>
            <person name="Submissions S."/>
        </authorList>
    </citation>
    <scope>NUCLEOTIDE SEQUENCE [LARGE SCALE GENOMIC DNA]</scope>
    <source>
        <strain evidence="6">UNC267MFSha1.1M11</strain>
    </source>
</reference>
<evidence type="ECO:0000256" key="3">
    <source>
        <dbReference type="RuleBase" id="RU000363"/>
    </source>
</evidence>
<evidence type="ECO:0000313" key="6">
    <source>
        <dbReference type="Proteomes" id="UP000199707"/>
    </source>
</evidence>
<dbReference type="NCBIfam" id="NF005878">
    <property type="entry name" value="PRK07825.1"/>
    <property type="match status" value="1"/>
</dbReference>
<evidence type="ECO:0000256" key="2">
    <source>
        <dbReference type="ARBA" id="ARBA00023002"/>
    </source>
</evidence>
<dbReference type="STRING" id="1502745.SAMN02799620_01554"/>
<dbReference type="AlphaFoldDB" id="A0A1G4VSY8"/>
<feature type="region of interest" description="Disordered" evidence="4">
    <location>
        <begin position="253"/>
        <end position="275"/>
    </location>
</feature>
<evidence type="ECO:0008006" key="7">
    <source>
        <dbReference type="Google" id="ProtNLM"/>
    </source>
</evidence>
<sequence length="275" mass="28297">MRVVAVTGGGRGIGAATARALAARGDRVAIGDIDATAAKALADELPGAIGVQLDVTDAASYQRFLDDIENRLGALDVLVANAGVMWVGPFDQEPEAAMRRQIAVNLEGVITGFKLATPAMRQRGSGHVVVVASAASKLAPAGEATYAATKHAVYGYCTAVREELRGSGVDVSVLMPTVVATELAAGTSSGKVALLTPEQVAAGVLALVDGRQPELFLPGRAGLAAKALALAPARVRAGLHRLLVPNQVALGHPEQRRDYETRTLDKPAPEDGSVS</sequence>
<dbReference type="CDD" id="cd05233">
    <property type="entry name" value="SDR_c"/>
    <property type="match status" value="1"/>
</dbReference>
<dbReference type="InterPro" id="IPR020904">
    <property type="entry name" value="Sc_DH/Rdtase_CS"/>
</dbReference>
<proteinExistence type="inferred from homology"/>
<dbReference type="SUPFAM" id="SSF51735">
    <property type="entry name" value="NAD(P)-binding Rossmann-fold domains"/>
    <property type="match status" value="1"/>
</dbReference>
<evidence type="ECO:0000313" key="5">
    <source>
        <dbReference type="EMBL" id="SCX11366.1"/>
    </source>
</evidence>
<accession>A0A1G4VSY8</accession>
<evidence type="ECO:0000256" key="4">
    <source>
        <dbReference type="SAM" id="MobiDB-lite"/>
    </source>
</evidence>
<dbReference type="Proteomes" id="UP000199707">
    <property type="component" value="Unassembled WGS sequence"/>
</dbReference>
<gene>
    <name evidence="5" type="ORF">SAMN02799620_01554</name>
</gene>
<dbReference type="PROSITE" id="PS00061">
    <property type="entry name" value="ADH_SHORT"/>
    <property type="match status" value="1"/>
</dbReference>
<dbReference type="PRINTS" id="PR00081">
    <property type="entry name" value="GDHRDH"/>
</dbReference>
<dbReference type="PANTHER" id="PTHR44196:SF1">
    <property type="entry name" value="DEHYDROGENASE_REDUCTASE SDR FAMILY MEMBER 7B"/>
    <property type="match status" value="1"/>
</dbReference>
<keyword evidence="2" id="KW-0560">Oxidoreductase</keyword>